<evidence type="ECO:0000259" key="4">
    <source>
        <dbReference type="Pfam" id="PF01872"/>
    </source>
</evidence>
<feature type="domain" description="Bacterial bifunctional deaminase-reductase C-terminal" evidence="4">
    <location>
        <begin position="38"/>
        <end position="270"/>
    </location>
</feature>
<dbReference type="InterPro" id="IPR050765">
    <property type="entry name" value="Riboflavin_Biosynth_HTPR"/>
</dbReference>
<dbReference type="EMBL" id="JANCYU010000007">
    <property type="protein sequence ID" value="KAK4522685.1"/>
    <property type="molecule type" value="Genomic_DNA"/>
</dbReference>
<proteinExistence type="predicted"/>
<dbReference type="Proteomes" id="UP001300502">
    <property type="component" value="Unassembled WGS sequence"/>
</dbReference>
<dbReference type="PANTHER" id="PTHR38011">
    <property type="entry name" value="DIHYDROFOLATE REDUCTASE FAMILY PROTEIN (AFU_ORTHOLOGUE AFUA_8G06820)"/>
    <property type="match status" value="1"/>
</dbReference>
<gene>
    <name evidence="5" type="ORF">GAYE_PCTG14G0575</name>
</gene>
<dbReference type="Gene3D" id="3.40.430.10">
    <property type="entry name" value="Dihydrofolate Reductase, subunit A"/>
    <property type="match status" value="1"/>
</dbReference>
<keyword evidence="2" id="KW-0521">NADP</keyword>
<organism evidence="5 6">
    <name type="scientific">Galdieria yellowstonensis</name>
    <dbReference type="NCBI Taxonomy" id="3028027"/>
    <lineage>
        <taxon>Eukaryota</taxon>
        <taxon>Rhodophyta</taxon>
        <taxon>Bangiophyceae</taxon>
        <taxon>Galdieriales</taxon>
        <taxon>Galdieriaceae</taxon>
        <taxon>Galdieria</taxon>
    </lineage>
</organism>
<dbReference type="SUPFAM" id="SSF53597">
    <property type="entry name" value="Dihydrofolate reductase-like"/>
    <property type="match status" value="1"/>
</dbReference>
<dbReference type="PANTHER" id="PTHR38011:SF7">
    <property type="entry name" value="2,5-DIAMINO-6-RIBOSYLAMINO-4(3H)-PYRIMIDINONE 5'-PHOSPHATE REDUCTASE"/>
    <property type="match status" value="1"/>
</dbReference>
<dbReference type="GO" id="GO:0008703">
    <property type="term" value="F:5-amino-6-(5-phosphoribosylamino)uracil reductase activity"/>
    <property type="evidence" value="ECO:0007669"/>
    <property type="project" value="InterPro"/>
</dbReference>
<evidence type="ECO:0000256" key="2">
    <source>
        <dbReference type="ARBA" id="ARBA00022857"/>
    </source>
</evidence>
<name>A0AAV9I3M5_9RHOD</name>
<keyword evidence="3" id="KW-0560">Oxidoreductase</keyword>
<dbReference type="AlphaFoldDB" id="A0AAV9I3M5"/>
<dbReference type="GO" id="GO:0009231">
    <property type="term" value="P:riboflavin biosynthetic process"/>
    <property type="evidence" value="ECO:0007669"/>
    <property type="project" value="InterPro"/>
</dbReference>
<dbReference type="InterPro" id="IPR002734">
    <property type="entry name" value="RibDG_C"/>
</dbReference>
<evidence type="ECO:0000256" key="1">
    <source>
        <dbReference type="ARBA" id="ARBA00005104"/>
    </source>
</evidence>
<reference evidence="5 6" key="1">
    <citation type="submission" date="2022-07" db="EMBL/GenBank/DDBJ databases">
        <title>Genome-wide signatures of adaptation to extreme environments.</title>
        <authorList>
            <person name="Cho C.H."/>
            <person name="Yoon H.S."/>
        </authorList>
    </citation>
    <scope>NUCLEOTIDE SEQUENCE [LARGE SCALE GENOMIC DNA]</scope>
    <source>
        <strain evidence="5 6">108.79 E11</strain>
    </source>
</reference>
<evidence type="ECO:0000313" key="6">
    <source>
        <dbReference type="Proteomes" id="UP001300502"/>
    </source>
</evidence>
<protein>
    <recommendedName>
        <fullName evidence="4">Bacterial bifunctional deaminase-reductase C-terminal domain-containing protein</fullName>
    </recommendedName>
</protein>
<evidence type="ECO:0000256" key="3">
    <source>
        <dbReference type="ARBA" id="ARBA00023002"/>
    </source>
</evidence>
<keyword evidence="6" id="KW-1185">Reference proteome</keyword>
<comment type="caution">
    <text evidence="5">The sequence shown here is derived from an EMBL/GenBank/DDBJ whole genome shotgun (WGS) entry which is preliminary data.</text>
</comment>
<accession>A0AAV9I3M5</accession>
<comment type="pathway">
    <text evidence="1">Cofactor biosynthesis; riboflavin biosynthesis.</text>
</comment>
<evidence type="ECO:0000313" key="5">
    <source>
        <dbReference type="EMBL" id="KAK4522685.1"/>
    </source>
</evidence>
<dbReference type="Pfam" id="PF01872">
    <property type="entry name" value="RibD_C"/>
    <property type="match status" value="1"/>
</dbReference>
<sequence length="284" mass="32118">MEPFPNLPGMDAQEEQVQCLLKEIEQWKSVGRNNTSRPWVTLSYAQSVDGNIAVPGRRTHLSCLQSTIFTHQLRACHEYILVGIGTVITDNPQLTVRYGPKSNHNSQELQHRTTPIPVILDSSLKIPMESSLVLRDHNTLSQPLLFTSEEAYHSQKRKEIERRGIQVFSCPLSTKTRGLCLEHVFKKLVYHHNLRNVTQNKLCPSVLVEGGAQIIRSLVLQPYLVDLLVLTVCPLFLVDGLPSTYYPDSAIQETKFQWKQAILVGNDMILVGVFEHKSSPQLQS</sequence>
<dbReference type="InterPro" id="IPR024072">
    <property type="entry name" value="DHFR-like_dom_sf"/>
</dbReference>